<gene>
    <name evidence="2" type="ORF">GCM10011332_08660</name>
</gene>
<accession>A0A917BVR8</accession>
<dbReference type="EMBL" id="BMHV01000005">
    <property type="protein sequence ID" value="GGF57483.1"/>
    <property type="molecule type" value="Genomic_DNA"/>
</dbReference>
<dbReference type="Gene3D" id="3.40.190.10">
    <property type="entry name" value="Periplasmic binding protein-like II"/>
    <property type="match status" value="2"/>
</dbReference>
<organism evidence="2 3">
    <name type="scientific">Terasakiella brassicae</name>
    <dbReference type="NCBI Taxonomy" id="1634917"/>
    <lineage>
        <taxon>Bacteria</taxon>
        <taxon>Pseudomonadati</taxon>
        <taxon>Pseudomonadota</taxon>
        <taxon>Alphaproteobacteria</taxon>
        <taxon>Rhodospirillales</taxon>
        <taxon>Terasakiellaceae</taxon>
        <taxon>Terasakiella</taxon>
    </lineage>
</organism>
<dbReference type="CDD" id="cd13589">
    <property type="entry name" value="PBP2_polyamine_RpCGA009"/>
    <property type="match status" value="1"/>
</dbReference>
<dbReference type="Proteomes" id="UP000632498">
    <property type="component" value="Unassembled WGS sequence"/>
</dbReference>
<proteinExistence type="predicted"/>
<protein>
    <submittedName>
        <fullName evidence="2">ABC transporter substrate-binding protein</fullName>
    </submittedName>
</protein>
<dbReference type="PANTHER" id="PTHR30222:SF2">
    <property type="entry name" value="ABC TRANSPORTER SUBSTRATE-BINDING PROTEIN"/>
    <property type="match status" value="1"/>
</dbReference>
<name>A0A917BVR8_9PROT</name>
<sequence>MNDRIHPLITLSNEEKGNFMSVKKLLSVTIAAGALVAGLSVNAQARDLTVVGWGGASQEVHRNVYFDPFSKKSGVALTEDSYNGGLAKIKAMVDTKSVTWDALLVEAPELLRGCENGLFEPMAWDKIGKKDDFIDAAVSDCGVGSYVWSIALAYDGDVLKDGPKSWADFWDVKKFEGKRGMRKGAKFNLEIALMADGVAPGDVYEVLGTPEGQKRAFAKLDALKEHIQWWEAGAQPPEWLASGDVVMTTAYNGRITNANKEGKNFQISWDGQIYAVDSWAVVKGSENKDKAFDFVAFASAKDNQAKFPEGIPYGVTNKGAIAALPEALGNQLPTAEANLKNALANDTEFWIDFEDELNERFNSWAAK</sequence>
<reference evidence="2" key="1">
    <citation type="journal article" date="2014" name="Int. J. Syst. Evol. Microbiol.">
        <title>Complete genome sequence of Corynebacterium casei LMG S-19264T (=DSM 44701T), isolated from a smear-ripened cheese.</title>
        <authorList>
            <consortium name="US DOE Joint Genome Institute (JGI-PGF)"/>
            <person name="Walter F."/>
            <person name="Albersmeier A."/>
            <person name="Kalinowski J."/>
            <person name="Ruckert C."/>
        </authorList>
    </citation>
    <scope>NUCLEOTIDE SEQUENCE</scope>
    <source>
        <strain evidence="2">CGMCC 1.15254</strain>
    </source>
</reference>
<evidence type="ECO:0000313" key="3">
    <source>
        <dbReference type="Proteomes" id="UP000632498"/>
    </source>
</evidence>
<keyword evidence="3" id="KW-1185">Reference proteome</keyword>
<evidence type="ECO:0000313" key="2">
    <source>
        <dbReference type="EMBL" id="GGF57483.1"/>
    </source>
</evidence>
<evidence type="ECO:0000256" key="1">
    <source>
        <dbReference type="ARBA" id="ARBA00022729"/>
    </source>
</evidence>
<dbReference type="InterPro" id="IPR006059">
    <property type="entry name" value="SBP"/>
</dbReference>
<dbReference type="AlphaFoldDB" id="A0A917BVR8"/>
<dbReference type="SUPFAM" id="SSF53850">
    <property type="entry name" value="Periplasmic binding protein-like II"/>
    <property type="match status" value="1"/>
</dbReference>
<dbReference type="Pfam" id="PF13416">
    <property type="entry name" value="SBP_bac_8"/>
    <property type="match status" value="1"/>
</dbReference>
<dbReference type="PANTHER" id="PTHR30222">
    <property type="entry name" value="SPERMIDINE/PUTRESCINE-BINDING PERIPLASMIC PROTEIN"/>
    <property type="match status" value="1"/>
</dbReference>
<reference evidence="2" key="2">
    <citation type="submission" date="2020-09" db="EMBL/GenBank/DDBJ databases">
        <authorList>
            <person name="Sun Q."/>
            <person name="Zhou Y."/>
        </authorList>
    </citation>
    <scope>NUCLEOTIDE SEQUENCE</scope>
    <source>
        <strain evidence="2">CGMCC 1.15254</strain>
    </source>
</reference>
<keyword evidence="1" id="KW-0732">Signal</keyword>
<comment type="caution">
    <text evidence="2">The sequence shown here is derived from an EMBL/GenBank/DDBJ whole genome shotgun (WGS) entry which is preliminary data.</text>
</comment>